<dbReference type="GO" id="GO:0006508">
    <property type="term" value="P:proteolysis"/>
    <property type="evidence" value="ECO:0007669"/>
    <property type="project" value="UniProtKB-KW"/>
</dbReference>
<dbReference type="PROSITE" id="PS00631">
    <property type="entry name" value="CYTOSOL_AP"/>
    <property type="match status" value="1"/>
</dbReference>
<evidence type="ECO:0000313" key="6">
    <source>
        <dbReference type="EMBL" id="CEM52642.1"/>
    </source>
</evidence>
<keyword evidence="2" id="KW-0031">Aminopeptidase</keyword>
<dbReference type="InterPro" id="IPR043472">
    <property type="entry name" value="Macro_dom-like"/>
</dbReference>
<dbReference type="VEuPathDB" id="CryptoDB:Cvel_11415"/>
<dbReference type="GO" id="GO:0030145">
    <property type="term" value="F:manganese ion binding"/>
    <property type="evidence" value="ECO:0007669"/>
    <property type="project" value="InterPro"/>
</dbReference>
<dbReference type="PANTHER" id="PTHR11963:SF20">
    <property type="entry name" value="PEPTIDASE B"/>
    <property type="match status" value="1"/>
</dbReference>
<accession>A0A0G4I6J9</accession>
<dbReference type="EMBL" id="CDMZ01005321">
    <property type="protein sequence ID" value="CEM52642.1"/>
    <property type="molecule type" value="Genomic_DNA"/>
</dbReference>
<name>A0A0G4I6J9_9ALVE</name>
<dbReference type="InterPro" id="IPR011356">
    <property type="entry name" value="Leucine_aapep/pepB"/>
</dbReference>
<dbReference type="Gene3D" id="3.40.220.10">
    <property type="entry name" value="Leucine Aminopeptidase, subunit E, domain 1"/>
    <property type="match status" value="1"/>
</dbReference>
<sequence length="541" mass="58441">MACSMSAFMSPDSCDWVSKGYVAQSARFRNAFTEQKKETGETIPITVLRKEDFSSWFKKQTEPVQEFLKFSGMGKFKSGKHVSIPSEGSSGKLRVVLCLPDRSLHLSLSPLVAYGGRAGKGPTSFRLENAEGEPDVPHKEQLLLSWALGTYSFSRFKGGYEKKGKEAEDEGEEEGAAKGVLCVPPGTDTEAVCSMASAIFLIRDLINTPCEFMGPQHIEKVVRELAGLFPEASVQSVVGDELLEKGYGQIHSVGRAAAPERAPRLVDLRWSPGGKGKERLPRLTLVGKGVAFDTGGLSMKSNEGMLLMKKDMGGAAHVLGLAKMIMTAGLPVNLRVLVPTVENNVAGNAYRPSDVITAKNGKTTEVGNTDAEGRLILADALVEAELENPDLLIDFATLTGAARTALGPELPAFFCNDDETADACLQSCREAHDDVWRLPLWPSYRDGLKSDVADMKNVAGKAGGGAIVAALYLQNFLADRGASTGASWDKDGGYRRTQGETPWMHFDLMAWNPDGKPGKQKGGEAQALRGLFKMLQKKFTQ</sequence>
<keyword evidence="4" id="KW-0378">Hydrolase</keyword>
<evidence type="ECO:0000256" key="3">
    <source>
        <dbReference type="ARBA" id="ARBA00022670"/>
    </source>
</evidence>
<comment type="similarity">
    <text evidence="1">Belongs to the peptidase M17 family.</text>
</comment>
<dbReference type="InterPro" id="IPR000819">
    <property type="entry name" value="Peptidase_M17_C"/>
</dbReference>
<dbReference type="SUPFAM" id="SSF53187">
    <property type="entry name" value="Zn-dependent exopeptidases"/>
    <property type="match status" value="1"/>
</dbReference>
<dbReference type="CDD" id="cd00433">
    <property type="entry name" value="Peptidase_M17"/>
    <property type="match status" value="1"/>
</dbReference>
<evidence type="ECO:0000259" key="5">
    <source>
        <dbReference type="PROSITE" id="PS00631"/>
    </source>
</evidence>
<dbReference type="GO" id="GO:0005737">
    <property type="term" value="C:cytoplasm"/>
    <property type="evidence" value="ECO:0007669"/>
    <property type="project" value="InterPro"/>
</dbReference>
<protein>
    <recommendedName>
        <fullName evidence="5">Cytosol aminopeptidase domain-containing protein</fullName>
    </recommendedName>
</protein>
<dbReference type="Gene3D" id="3.40.630.10">
    <property type="entry name" value="Zn peptidases"/>
    <property type="match status" value="1"/>
</dbReference>
<feature type="domain" description="Cytosol aminopeptidase" evidence="5">
    <location>
        <begin position="368"/>
        <end position="375"/>
    </location>
</feature>
<dbReference type="Pfam" id="PF21337">
    <property type="entry name" value="Peptidase_M17_N_1"/>
    <property type="match status" value="1"/>
</dbReference>
<dbReference type="PANTHER" id="PTHR11963">
    <property type="entry name" value="LEUCINE AMINOPEPTIDASE-RELATED"/>
    <property type="match status" value="1"/>
</dbReference>
<evidence type="ECO:0000256" key="1">
    <source>
        <dbReference type="ARBA" id="ARBA00009528"/>
    </source>
</evidence>
<proteinExistence type="inferred from homology"/>
<dbReference type="AlphaFoldDB" id="A0A0G4I6J9"/>
<dbReference type="GO" id="GO:0070006">
    <property type="term" value="F:metalloaminopeptidase activity"/>
    <property type="evidence" value="ECO:0007669"/>
    <property type="project" value="InterPro"/>
</dbReference>
<keyword evidence="3" id="KW-0645">Protease</keyword>
<gene>
    <name evidence="6" type="ORF">Cvel_11415</name>
</gene>
<dbReference type="PRINTS" id="PR00481">
    <property type="entry name" value="LAMNOPPTDASE"/>
</dbReference>
<evidence type="ECO:0000256" key="4">
    <source>
        <dbReference type="ARBA" id="ARBA00022801"/>
    </source>
</evidence>
<dbReference type="InterPro" id="IPR048816">
    <property type="entry name" value="Peptidase_M17_N_1"/>
</dbReference>
<dbReference type="PhylomeDB" id="A0A0G4I6J9"/>
<dbReference type="Pfam" id="PF00883">
    <property type="entry name" value="Peptidase_M17"/>
    <property type="match status" value="1"/>
</dbReference>
<evidence type="ECO:0000256" key="2">
    <source>
        <dbReference type="ARBA" id="ARBA00022438"/>
    </source>
</evidence>
<organism evidence="6">
    <name type="scientific">Chromera velia CCMP2878</name>
    <dbReference type="NCBI Taxonomy" id="1169474"/>
    <lineage>
        <taxon>Eukaryota</taxon>
        <taxon>Sar</taxon>
        <taxon>Alveolata</taxon>
        <taxon>Colpodellida</taxon>
        <taxon>Chromeraceae</taxon>
        <taxon>Chromera</taxon>
    </lineage>
</organism>
<reference evidence="6" key="1">
    <citation type="submission" date="2014-11" db="EMBL/GenBank/DDBJ databases">
        <authorList>
            <person name="Otto D Thomas"/>
            <person name="Naeem Raeece"/>
        </authorList>
    </citation>
    <scope>NUCLEOTIDE SEQUENCE</scope>
</reference>